<proteinExistence type="predicted"/>
<organism evidence="1 2">
    <name type="scientific">Nocardioides lianchengensis</name>
    <dbReference type="NCBI Taxonomy" id="1045774"/>
    <lineage>
        <taxon>Bacteria</taxon>
        <taxon>Bacillati</taxon>
        <taxon>Actinomycetota</taxon>
        <taxon>Actinomycetes</taxon>
        <taxon>Propionibacteriales</taxon>
        <taxon>Nocardioidaceae</taxon>
        <taxon>Nocardioides</taxon>
    </lineage>
</organism>
<dbReference type="EMBL" id="FMZM01000001">
    <property type="protein sequence ID" value="SDC13727.1"/>
    <property type="molecule type" value="Genomic_DNA"/>
</dbReference>
<evidence type="ECO:0000313" key="2">
    <source>
        <dbReference type="Proteomes" id="UP000199034"/>
    </source>
</evidence>
<name>A0A1G6J4Z1_9ACTN</name>
<gene>
    <name evidence="1" type="ORF">SAMN05421872_101372</name>
</gene>
<protein>
    <submittedName>
        <fullName evidence="1">Uncharacterized protein</fullName>
    </submittedName>
</protein>
<dbReference type="STRING" id="1045774.SAMN05421872_101372"/>
<evidence type="ECO:0000313" key="1">
    <source>
        <dbReference type="EMBL" id="SDC13727.1"/>
    </source>
</evidence>
<dbReference type="AlphaFoldDB" id="A0A1G6J4Z1"/>
<dbReference type="Proteomes" id="UP000199034">
    <property type="component" value="Unassembled WGS sequence"/>
</dbReference>
<dbReference type="RefSeq" id="WP_090850167.1">
    <property type="nucleotide sequence ID" value="NZ_FMZM01000001.1"/>
</dbReference>
<keyword evidence="2" id="KW-1185">Reference proteome</keyword>
<reference evidence="1 2" key="1">
    <citation type="submission" date="2016-10" db="EMBL/GenBank/DDBJ databases">
        <authorList>
            <person name="de Groot N.N."/>
        </authorList>
    </citation>
    <scope>NUCLEOTIDE SEQUENCE [LARGE SCALE GENOMIC DNA]</scope>
    <source>
        <strain evidence="1 2">CGMCC 4.6858</strain>
    </source>
</reference>
<accession>A0A1G6J4Z1</accession>
<sequence>MTRSGSLFEFEFFGEFEGDLTAELQRDDVNGQLQGTTGAAFLSGTFGLDLDWDSTDDTDLRLVDVDVYLGTSHFWID</sequence>